<dbReference type="PANTHER" id="PTHR47268:SF4">
    <property type="entry name" value="ACYLPHOSPHATASE"/>
    <property type="match status" value="1"/>
</dbReference>
<evidence type="ECO:0000256" key="6">
    <source>
        <dbReference type="RuleBase" id="RU004168"/>
    </source>
</evidence>
<comment type="caution">
    <text evidence="9">The sequence shown here is derived from an EMBL/GenBank/DDBJ whole genome shotgun (WGS) entry which is preliminary data.</text>
</comment>
<evidence type="ECO:0000256" key="3">
    <source>
        <dbReference type="ARBA" id="ARBA00015991"/>
    </source>
</evidence>
<reference evidence="9" key="2">
    <citation type="submission" date="2021-04" db="EMBL/GenBank/DDBJ databases">
        <authorList>
            <person name="Gilroy R."/>
        </authorList>
    </citation>
    <scope>NUCLEOTIDE SEQUENCE</scope>
    <source>
        <strain evidence="9">ChiHejej3B27-3195</strain>
    </source>
</reference>
<dbReference type="InterPro" id="IPR017968">
    <property type="entry name" value="Acylphosphatase_CS"/>
</dbReference>
<evidence type="ECO:0000256" key="2">
    <source>
        <dbReference type="ARBA" id="ARBA00012150"/>
    </source>
</evidence>
<feature type="domain" description="Acylphosphatase-like" evidence="8">
    <location>
        <begin position="3"/>
        <end position="92"/>
    </location>
</feature>
<evidence type="ECO:0000313" key="10">
    <source>
        <dbReference type="Proteomes" id="UP000824151"/>
    </source>
</evidence>
<evidence type="ECO:0000256" key="5">
    <source>
        <dbReference type="PROSITE-ProRule" id="PRU00520"/>
    </source>
</evidence>
<dbReference type="Pfam" id="PF00708">
    <property type="entry name" value="Acylphosphatase"/>
    <property type="match status" value="1"/>
</dbReference>
<keyword evidence="5" id="KW-0378">Hydrolase</keyword>
<dbReference type="AlphaFoldDB" id="A0A9D1URJ0"/>
<dbReference type="PROSITE" id="PS51160">
    <property type="entry name" value="ACYLPHOSPHATASE_3"/>
    <property type="match status" value="1"/>
</dbReference>
<dbReference type="PRINTS" id="PR00112">
    <property type="entry name" value="ACYLPHPHTASE"/>
</dbReference>
<dbReference type="PROSITE" id="PS00151">
    <property type="entry name" value="ACYLPHOSPHATASE_2"/>
    <property type="match status" value="1"/>
</dbReference>
<evidence type="ECO:0000256" key="1">
    <source>
        <dbReference type="ARBA" id="ARBA00005614"/>
    </source>
</evidence>
<proteinExistence type="inferred from homology"/>
<dbReference type="InterPro" id="IPR001792">
    <property type="entry name" value="Acylphosphatase-like_dom"/>
</dbReference>
<dbReference type="InterPro" id="IPR020456">
    <property type="entry name" value="Acylphosphatase"/>
</dbReference>
<accession>A0A9D1URJ0</accession>
<dbReference type="GO" id="GO:0003998">
    <property type="term" value="F:acylphosphatase activity"/>
    <property type="evidence" value="ECO:0007669"/>
    <property type="project" value="UniProtKB-EC"/>
</dbReference>
<evidence type="ECO:0000256" key="4">
    <source>
        <dbReference type="ARBA" id="ARBA00047645"/>
    </source>
</evidence>
<gene>
    <name evidence="9" type="ORF">H9871_03735</name>
</gene>
<protein>
    <recommendedName>
        <fullName evidence="3 5">acylphosphatase</fullName>
        <ecNumber evidence="2 5">3.6.1.7</ecNumber>
    </recommendedName>
</protein>
<comment type="similarity">
    <text evidence="1 6">Belongs to the acylphosphatase family.</text>
</comment>
<dbReference type="SUPFAM" id="SSF54975">
    <property type="entry name" value="Acylphosphatase/BLUF domain-like"/>
    <property type="match status" value="1"/>
</dbReference>
<feature type="region of interest" description="Disordered" evidence="7">
    <location>
        <begin position="70"/>
        <end position="92"/>
    </location>
</feature>
<evidence type="ECO:0000313" key="9">
    <source>
        <dbReference type="EMBL" id="HIW99234.1"/>
    </source>
</evidence>
<comment type="catalytic activity">
    <reaction evidence="4 5">
        <text>an acyl phosphate + H2O = a carboxylate + phosphate + H(+)</text>
        <dbReference type="Rhea" id="RHEA:14965"/>
        <dbReference type="ChEBI" id="CHEBI:15377"/>
        <dbReference type="ChEBI" id="CHEBI:15378"/>
        <dbReference type="ChEBI" id="CHEBI:29067"/>
        <dbReference type="ChEBI" id="CHEBI:43474"/>
        <dbReference type="ChEBI" id="CHEBI:59918"/>
        <dbReference type="EC" id="3.6.1.7"/>
    </reaction>
</comment>
<dbReference type="EMBL" id="DXGD01000135">
    <property type="protein sequence ID" value="HIW99234.1"/>
    <property type="molecule type" value="Genomic_DNA"/>
</dbReference>
<evidence type="ECO:0000256" key="7">
    <source>
        <dbReference type="SAM" id="MobiDB-lite"/>
    </source>
</evidence>
<name>A0A9D1URJ0_9MICC</name>
<dbReference type="PANTHER" id="PTHR47268">
    <property type="entry name" value="ACYLPHOSPHATASE"/>
    <property type="match status" value="1"/>
</dbReference>
<dbReference type="InterPro" id="IPR036046">
    <property type="entry name" value="Acylphosphatase-like_dom_sf"/>
</dbReference>
<dbReference type="EC" id="3.6.1.7" evidence="2 5"/>
<feature type="active site" evidence="5">
    <location>
        <position position="18"/>
    </location>
</feature>
<dbReference type="Gene3D" id="3.30.70.100">
    <property type="match status" value="1"/>
</dbReference>
<sequence length="92" mass="10002">MVSVLLTITGRVQGVAYRMNAREQARSLGLRGWVANTDDGAVRLLASGDSDAVDRLVQWCRQGPPAARVKHVDHSEADADDLSSLPEGFEIR</sequence>
<feature type="active site" evidence="5">
    <location>
        <position position="36"/>
    </location>
</feature>
<reference evidence="9" key="1">
    <citation type="journal article" date="2021" name="PeerJ">
        <title>Extensive microbial diversity within the chicken gut microbiome revealed by metagenomics and culture.</title>
        <authorList>
            <person name="Gilroy R."/>
            <person name="Ravi A."/>
            <person name="Getino M."/>
            <person name="Pursley I."/>
            <person name="Horton D.L."/>
            <person name="Alikhan N.F."/>
            <person name="Baker D."/>
            <person name="Gharbi K."/>
            <person name="Hall N."/>
            <person name="Watson M."/>
            <person name="Adriaenssens E.M."/>
            <person name="Foster-Nyarko E."/>
            <person name="Jarju S."/>
            <person name="Secka A."/>
            <person name="Antonio M."/>
            <person name="Oren A."/>
            <person name="Chaudhuri R.R."/>
            <person name="La Ragione R."/>
            <person name="Hildebrand F."/>
            <person name="Pallen M.J."/>
        </authorList>
    </citation>
    <scope>NUCLEOTIDE SEQUENCE</scope>
    <source>
        <strain evidence="9">ChiHejej3B27-3195</strain>
    </source>
</reference>
<dbReference type="Proteomes" id="UP000824151">
    <property type="component" value="Unassembled WGS sequence"/>
</dbReference>
<evidence type="ECO:0000259" key="8">
    <source>
        <dbReference type="PROSITE" id="PS51160"/>
    </source>
</evidence>
<organism evidence="9 10">
    <name type="scientific">Candidatus Nesterenkonia stercoripullorum</name>
    <dbReference type="NCBI Taxonomy" id="2838701"/>
    <lineage>
        <taxon>Bacteria</taxon>
        <taxon>Bacillati</taxon>
        <taxon>Actinomycetota</taxon>
        <taxon>Actinomycetes</taxon>
        <taxon>Micrococcales</taxon>
        <taxon>Micrococcaceae</taxon>
        <taxon>Nesterenkonia</taxon>
    </lineage>
</organism>